<dbReference type="SMART" id="SM00855">
    <property type="entry name" value="PGAM"/>
    <property type="match status" value="1"/>
</dbReference>
<dbReference type="InterPro" id="IPR029033">
    <property type="entry name" value="His_PPase_superfam"/>
</dbReference>
<reference evidence="2" key="1">
    <citation type="journal article" date="2019" name="Int. J. Syst. Evol. Microbiol.">
        <title>The Global Catalogue of Microorganisms (GCM) 10K type strain sequencing project: providing services to taxonomists for standard genome sequencing and annotation.</title>
        <authorList>
            <consortium name="The Broad Institute Genomics Platform"/>
            <consortium name="The Broad Institute Genome Sequencing Center for Infectious Disease"/>
            <person name="Wu L."/>
            <person name="Ma J."/>
        </authorList>
    </citation>
    <scope>NUCLEOTIDE SEQUENCE [LARGE SCALE GENOMIC DNA]</scope>
    <source>
        <strain evidence="2">JCM 17459</strain>
    </source>
</reference>
<accession>A0ABP8EP34</accession>
<dbReference type="SUPFAM" id="SSF53254">
    <property type="entry name" value="Phosphoglycerate mutase-like"/>
    <property type="match status" value="1"/>
</dbReference>
<proteinExistence type="predicted"/>
<dbReference type="Proteomes" id="UP001499841">
    <property type="component" value="Unassembled WGS sequence"/>
</dbReference>
<dbReference type="InterPro" id="IPR050275">
    <property type="entry name" value="PGM_Phosphatase"/>
</dbReference>
<dbReference type="Pfam" id="PF00300">
    <property type="entry name" value="His_Phos_1"/>
    <property type="match status" value="1"/>
</dbReference>
<gene>
    <name evidence="1" type="ORF">GCM10022262_01330</name>
</gene>
<dbReference type="PANTHER" id="PTHR48100">
    <property type="entry name" value="BROAD-SPECIFICITY PHOSPHATASE YOR283W-RELATED"/>
    <property type="match status" value="1"/>
</dbReference>
<dbReference type="PANTHER" id="PTHR48100:SF15">
    <property type="entry name" value="SEDOHEPTULOSE 1,7-BISPHOSPHATASE"/>
    <property type="match status" value="1"/>
</dbReference>
<evidence type="ECO:0000313" key="1">
    <source>
        <dbReference type="EMBL" id="GAA4285774.1"/>
    </source>
</evidence>
<dbReference type="Gene3D" id="3.40.50.1240">
    <property type="entry name" value="Phosphoglycerate mutase-like"/>
    <property type="match status" value="1"/>
</dbReference>
<dbReference type="RefSeq" id="WP_345036482.1">
    <property type="nucleotide sequence ID" value="NZ_BAABBA010000001.1"/>
</dbReference>
<evidence type="ECO:0000313" key="2">
    <source>
        <dbReference type="Proteomes" id="UP001499841"/>
    </source>
</evidence>
<protein>
    <submittedName>
        <fullName evidence="1">Histidine phosphatase family protein</fullName>
    </submittedName>
</protein>
<sequence length="197" mass="21757">MSELVIVRHGETEWSVSGQHTGTTDIPLTPRGEEQGRKLLDNIGEHDFAKVLSSPRQRARRTAELAGIEDFEVDNDLVEWNYGDIEGMTTKDYLAQREAAGLPAWDMWDDGAPNGETADEVGARVDRVLTRLRPVLDDGGDVLVVAHSHLLCVLVARWLGLPASAGRGFILDAAHRSVLTFKRGTPVVKYWNVPPTH</sequence>
<keyword evidence="2" id="KW-1185">Reference proteome</keyword>
<dbReference type="EMBL" id="BAABBA010000001">
    <property type="protein sequence ID" value="GAA4285774.1"/>
    <property type="molecule type" value="Genomic_DNA"/>
</dbReference>
<dbReference type="InterPro" id="IPR013078">
    <property type="entry name" value="His_Pase_superF_clade-1"/>
</dbReference>
<dbReference type="CDD" id="cd07067">
    <property type="entry name" value="HP_PGM_like"/>
    <property type="match status" value="1"/>
</dbReference>
<organism evidence="1 2">
    <name type="scientific">Georgenia daeguensis</name>
    <dbReference type="NCBI Taxonomy" id="908355"/>
    <lineage>
        <taxon>Bacteria</taxon>
        <taxon>Bacillati</taxon>
        <taxon>Actinomycetota</taxon>
        <taxon>Actinomycetes</taxon>
        <taxon>Micrococcales</taxon>
        <taxon>Bogoriellaceae</taxon>
        <taxon>Georgenia</taxon>
    </lineage>
</organism>
<comment type="caution">
    <text evidence="1">The sequence shown here is derived from an EMBL/GenBank/DDBJ whole genome shotgun (WGS) entry which is preliminary data.</text>
</comment>
<dbReference type="PIRSF" id="PIRSF000709">
    <property type="entry name" value="6PFK_2-Ptase"/>
    <property type="match status" value="1"/>
</dbReference>
<name>A0ABP8EP34_9MICO</name>